<dbReference type="SMART" id="SM00419">
    <property type="entry name" value="HTH_CRP"/>
    <property type="match status" value="1"/>
</dbReference>
<dbReference type="Pfam" id="PF00027">
    <property type="entry name" value="cNMP_binding"/>
    <property type="match status" value="1"/>
</dbReference>
<feature type="domain" description="HTH crp-type" evidence="5">
    <location>
        <begin position="130"/>
        <end position="203"/>
    </location>
</feature>
<proteinExistence type="predicted"/>
<dbReference type="InterPro" id="IPR036390">
    <property type="entry name" value="WH_DNA-bd_sf"/>
</dbReference>
<reference evidence="7" key="1">
    <citation type="submission" date="2016-10" db="EMBL/GenBank/DDBJ databases">
        <authorList>
            <person name="Varghese N."/>
            <person name="Submissions S."/>
        </authorList>
    </citation>
    <scope>NUCLEOTIDE SEQUENCE [LARGE SCALE GENOMIC DNA]</scope>
    <source>
        <strain evidence="7">DSM 3669</strain>
    </source>
</reference>
<keyword evidence="6" id="KW-0808">Transferase</keyword>
<evidence type="ECO:0000256" key="3">
    <source>
        <dbReference type="ARBA" id="ARBA00023163"/>
    </source>
</evidence>
<evidence type="ECO:0000313" key="6">
    <source>
        <dbReference type="EMBL" id="SFR16458.1"/>
    </source>
</evidence>
<dbReference type="InterPro" id="IPR050397">
    <property type="entry name" value="Env_Response_Regulators"/>
</dbReference>
<dbReference type="EMBL" id="FOYM01000040">
    <property type="protein sequence ID" value="SFR16458.1"/>
    <property type="molecule type" value="Genomic_DNA"/>
</dbReference>
<evidence type="ECO:0000256" key="1">
    <source>
        <dbReference type="ARBA" id="ARBA00023015"/>
    </source>
</evidence>
<dbReference type="Gene3D" id="2.60.120.10">
    <property type="entry name" value="Jelly Rolls"/>
    <property type="match status" value="1"/>
</dbReference>
<dbReference type="Proteomes" id="UP000199584">
    <property type="component" value="Unassembled WGS sequence"/>
</dbReference>
<dbReference type="PANTHER" id="PTHR24567">
    <property type="entry name" value="CRP FAMILY TRANSCRIPTIONAL REGULATORY PROTEIN"/>
    <property type="match status" value="1"/>
</dbReference>
<dbReference type="CDD" id="cd00038">
    <property type="entry name" value="CAP_ED"/>
    <property type="match status" value="1"/>
</dbReference>
<dbReference type="OrthoDB" id="9810708at2"/>
<dbReference type="AlphaFoldDB" id="A0A1I6EFZ7"/>
<dbReference type="SUPFAM" id="SSF51206">
    <property type="entry name" value="cAMP-binding domain-like"/>
    <property type="match status" value="1"/>
</dbReference>
<evidence type="ECO:0000259" key="5">
    <source>
        <dbReference type="PROSITE" id="PS51063"/>
    </source>
</evidence>
<dbReference type="InterPro" id="IPR018490">
    <property type="entry name" value="cNMP-bd_dom_sf"/>
</dbReference>
<keyword evidence="3" id="KW-0804">Transcription</keyword>
<dbReference type="Gene3D" id="1.10.10.10">
    <property type="entry name" value="Winged helix-like DNA-binding domain superfamily/Winged helix DNA-binding domain"/>
    <property type="match status" value="1"/>
</dbReference>
<evidence type="ECO:0000313" key="7">
    <source>
        <dbReference type="Proteomes" id="UP000199584"/>
    </source>
</evidence>
<dbReference type="PANTHER" id="PTHR24567:SF74">
    <property type="entry name" value="HTH-TYPE TRANSCRIPTIONAL REGULATOR ARCR"/>
    <property type="match status" value="1"/>
</dbReference>
<dbReference type="GO" id="GO:0003677">
    <property type="term" value="F:DNA binding"/>
    <property type="evidence" value="ECO:0007669"/>
    <property type="project" value="UniProtKB-KW"/>
</dbReference>
<dbReference type="GO" id="GO:0003700">
    <property type="term" value="F:DNA-binding transcription factor activity"/>
    <property type="evidence" value="ECO:0007669"/>
    <property type="project" value="TreeGrafter"/>
</dbReference>
<sequence length="210" mass="23411">MDLFEGVQLNNIRQYQEFFQEYSFERKEIIFSPGKYPKSIFLVLKGKVRIFLSYPQGKEFTLSVLQPGDVYSGHTRAFGQALSAVKLAMIPINVFKDMLISVPGLVFGLVTVLGDALKGSIDVIESLVFEEAGVRLTSLIREWAQQSGTSTDEGILITLDFTREEISSMIGSSRQTLATLLKELSSAGLIEIKKKTLIVKDLEGVTNFFK</sequence>
<dbReference type="InterPro" id="IPR000595">
    <property type="entry name" value="cNMP-bd_dom"/>
</dbReference>
<keyword evidence="7" id="KW-1185">Reference proteome</keyword>
<dbReference type="InterPro" id="IPR014710">
    <property type="entry name" value="RmlC-like_jellyroll"/>
</dbReference>
<gene>
    <name evidence="6" type="ORF">SAMN05660706_14017</name>
</gene>
<name>A0A1I6EFZ7_9FIRM</name>
<evidence type="ECO:0000256" key="2">
    <source>
        <dbReference type="ARBA" id="ARBA00023125"/>
    </source>
</evidence>
<keyword evidence="2" id="KW-0238">DNA-binding</keyword>
<organism evidence="6 7">
    <name type="scientific">Desulfoscipio geothermicus DSM 3669</name>
    <dbReference type="NCBI Taxonomy" id="1121426"/>
    <lineage>
        <taxon>Bacteria</taxon>
        <taxon>Bacillati</taxon>
        <taxon>Bacillota</taxon>
        <taxon>Clostridia</taxon>
        <taxon>Eubacteriales</taxon>
        <taxon>Desulfallaceae</taxon>
        <taxon>Desulfoscipio</taxon>
    </lineage>
</organism>
<evidence type="ECO:0000259" key="4">
    <source>
        <dbReference type="PROSITE" id="PS50042"/>
    </source>
</evidence>
<keyword evidence="6" id="KW-0418">Kinase</keyword>
<accession>A0A1I6EFZ7</accession>
<dbReference type="InterPro" id="IPR036388">
    <property type="entry name" value="WH-like_DNA-bd_sf"/>
</dbReference>
<dbReference type="RefSeq" id="WP_092487360.1">
    <property type="nucleotide sequence ID" value="NZ_FOYM01000040.1"/>
</dbReference>
<dbReference type="PROSITE" id="PS51063">
    <property type="entry name" value="HTH_CRP_2"/>
    <property type="match status" value="1"/>
</dbReference>
<keyword evidence="1" id="KW-0805">Transcription regulation</keyword>
<protein>
    <submittedName>
        <fullName evidence="6">cAMP-binding domain of CRP or a regulatory subunit of cAMP-dependent protein kinases</fullName>
    </submittedName>
</protein>
<dbReference type="STRING" id="39060.SAMN05660706_14017"/>
<dbReference type="SUPFAM" id="SSF46785">
    <property type="entry name" value="Winged helix' DNA-binding domain"/>
    <property type="match status" value="1"/>
</dbReference>
<dbReference type="Pfam" id="PF13545">
    <property type="entry name" value="HTH_Crp_2"/>
    <property type="match status" value="1"/>
</dbReference>
<dbReference type="GO" id="GO:0016301">
    <property type="term" value="F:kinase activity"/>
    <property type="evidence" value="ECO:0007669"/>
    <property type="project" value="UniProtKB-KW"/>
</dbReference>
<dbReference type="InterPro" id="IPR012318">
    <property type="entry name" value="HTH_CRP"/>
</dbReference>
<dbReference type="GO" id="GO:0005829">
    <property type="term" value="C:cytosol"/>
    <property type="evidence" value="ECO:0007669"/>
    <property type="project" value="TreeGrafter"/>
</dbReference>
<dbReference type="PROSITE" id="PS50042">
    <property type="entry name" value="CNMP_BINDING_3"/>
    <property type="match status" value="1"/>
</dbReference>
<feature type="domain" description="Cyclic nucleotide-binding" evidence="4">
    <location>
        <begin position="3"/>
        <end position="72"/>
    </location>
</feature>